<dbReference type="CDD" id="cd04318">
    <property type="entry name" value="EcAsnRS_like_N"/>
    <property type="match status" value="1"/>
</dbReference>
<dbReference type="Pfam" id="PF00152">
    <property type="entry name" value="tRNA-synt_2"/>
    <property type="match status" value="1"/>
</dbReference>
<comment type="similarity">
    <text evidence="2">Belongs to the class-II aminoacyl-tRNA synthetase family.</text>
</comment>
<dbReference type="InterPro" id="IPR004522">
    <property type="entry name" value="Asn-tRNA-ligase"/>
</dbReference>
<keyword evidence="7" id="KW-0067">ATP-binding</keyword>
<evidence type="ECO:0000256" key="10">
    <source>
        <dbReference type="ARBA" id="ARBA00023136"/>
    </source>
</evidence>
<dbReference type="InterPro" id="IPR013057">
    <property type="entry name" value="AA_transpt_TM"/>
</dbReference>
<dbReference type="GO" id="GO:0005524">
    <property type="term" value="F:ATP binding"/>
    <property type="evidence" value="ECO:0007669"/>
    <property type="project" value="UniProtKB-KW"/>
</dbReference>
<gene>
    <name evidence="15" type="ORF">DSTB1V02_LOCUS841</name>
</gene>
<dbReference type="InterPro" id="IPR045864">
    <property type="entry name" value="aa-tRNA-synth_II/BPL/LPL"/>
</dbReference>
<evidence type="ECO:0000256" key="9">
    <source>
        <dbReference type="ARBA" id="ARBA00022989"/>
    </source>
</evidence>
<feature type="transmembrane region" description="Helical" evidence="13">
    <location>
        <begin position="230"/>
        <end position="247"/>
    </location>
</feature>
<dbReference type="PROSITE" id="PS50862">
    <property type="entry name" value="AA_TRNA_LIGASE_II"/>
    <property type="match status" value="1"/>
</dbReference>
<dbReference type="GO" id="GO:0004816">
    <property type="term" value="F:asparagine-tRNA ligase activity"/>
    <property type="evidence" value="ECO:0007669"/>
    <property type="project" value="UniProtKB-EC"/>
</dbReference>
<evidence type="ECO:0000256" key="6">
    <source>
        <dbReference type="ARBA" id="ARBA00022741"/>
    </source>
</evidence>
<keyword evidence="8" id="KW-0648">Protein biosynthesis</keyword>
<keyword evidence="4" id="KW-0436">Ligase</keyword>
<feature type="transmembrane region" description="Helical" evidence="13">
    <location>
        <begin position="296"/>
        <end position="314"/>
    </location>
</feature>
<sequence>MEVLPSSVACDTAAEMADEKTGESQPLLNQEDGHPVQEVPILPLFDEGRMQTAASLNRNTPPPAEEPNTDEPENPFRLKNSETNEYQPLVTREHPHATSNVETMIHLLKGNIGTGIQAMPDALKNSGLVVGSFGIILVGIICIHCMHILVNCCHVLCNRTLKTTMSYADVTEYSFKMGPEKMQRYSQLARRTVNAFLLITQLGFCCVYFVYVAANIQVLMKAHFQLEWKIQVYMAILLVPFIFLSFVRSLKFLSPFSMIANLLMAVGIGIIFSFLLQDLPPVSSRPFFASFRQLPLFFGTAIYAFEGIGVILPLENQMKSPEDFGGFTGVLNTGMVIVMCLYTGVGFYGYLRYGDDVLGSITLNLPNENRLAASVQVMMIIAVFLSYALQMYVPVEIIWPWIKERVPAEKERLYNYLFRIGLVILTFFLGALVPNIGLFISLGWVKSVRKQKGCTFFDLVDGSCPSHLQVIITGTHPTELKPGCSLTVSGSLEKSSHPKQEVDLHAKECRIFASCPLSDGQYPFQPQKQTSLEVAREHLHLRPRTSLFASILRMRHMVTNAFHQWLHDHSFIGIHAPVITSNDCEGAGETFLVRPSSDFLVQEMGNEGSEQDMAYFGHKSYLTVSSQLHLEAAACGLSRVYSLGPAFRAENSQSTRHLSEFWMLELELGFLDELNSLLDLCENLLKDVTKSILESGGDDLNILWTENLETEGHVKALLERSFQRMTFKEAVEILKNKGRGLEVMQPGTLRRVQEMELVSHCGNQPVFITNWPADNKPFYMKWNHEKEAECFDLLTPIVGELVGGSLREDDPQALELRLSQTEKERLKWYVDLRRFGGLPMAGFGLGLERYLMFLLGVKNIKDTIPFPRWPHH</sequence>
<evidence type="ECO:0000256" key="1">
    <source>
        <dbReference type="ARBA" id="ARBA00004370"/>
    </source>
</evidence>
<dbReference type="Gene3D" id="2.40.50.140">
    <property type="entry name" value="Nucleic acid-binding proteins"/>
    <property type="match status" value="1"/>
</dbReference>
<dbReference type="AlphaFoldDB" id="A0A7R8X4R1"/>
<dbReference type="InterPro" id="IPR004365">
    <property type="entry name" value="NA-bd_OB_tRNA"/>
</dbReference>
<evidence type="ECO:0000256" key="11">
    <source>
        <dbReference type="ARBA" id="ARBA00023146"/>
    </source>
</evidence>
<dbReference type="GO" id="GO:0003676">
    <property type="term" value="F:nucleic acid binding"/>
    <property type="evidence" value="ECO:0007669"/>
    <property type="project" value="InterPro"/>
</dbReference>
<accession>A0A7R8X4R1</accession>
<dbReference type="InterPro" id="IPR012340">
    <property type="entry name" value="NA-bd_OB-fold"/>
</dbReference>
<organism evidence="15">
    <name type="scientific">Darwinula stevensoni</name>
    <dbReference type="NCBI Taxonomy" id="69355"/>
    <lineage>
        <taxon>Eukaryota</taxon>
        <taxon>Metazoa</taxon>
        <taxon>Ecdysozoa</taxon>
        <taxon>Arthropoda</taxon>
        <taxon>Crustacea</taxon>
        <taxon>Oligostraca</taxon>
        <taxon>Ostracoda</taxon>
        <taxon>Podocopa</taxon>
        <taxon>Podocopida</taxon>
        <taxon>Darwinulocopina</taxon>
        <taxon>Darwinuloidea</taxon>
        <taxon>Darwinulidae</taxon>
        <taxon>Darwinula</taxon>
    </lineage>
</organism>
<dbReference type="InterPro" id="IPR006195">
    <property type="entry name" value="aa-tRNA-synth_II"/>
</dbReference>
<dbReference type="GO" id="GO:0005739">
    <property type="term" value="C:mitochondrion"/>
    <property type="evidence" value="ECO:0007669"/>
    <property type="project" value="TreeGrafter"/>
</dbReference>
<dbReference type="SUPFAM" id="SSF55681">
    <property type="entry name" value="Class II aaRS and biotin synthetases"/>
    <property type="match status" value="1"/>
</dbReference>
<dbReference type="PANTHER" id="PTHR22594">
    <property type="entry name" value="ASPARTYL/LYSYL-TRNA SYNTHETASE"/>
    <property type="match status" value="1"/>
</dbReference>
<dbReference type="Proteomes" id="UP000677054">
    <property type="component" value="Unassembled WGS sequence"/>
</dbReference>
<feature type="transmembrane region" description="Helical" evidence="13">
    <location>
        <begin position="259"/>
        <end position="276"/>
    </location>
</feature>
<dbReference type="PANTHER" id="PTHR22594:SF34">
    <property type="entry name" value="ASPARAGINE--TRNA LIGASE, MITOCHONDRIAL-RELATED"/>
    <property type="match status" value="1"/>
</dbReference>
<evidence type="ECO:0000256" key="4">
    <source>
        <dbReference type="ARBA" id="ARBA00022598"/>
    </source>
</evidence>
<evidence type="ECO:0000256" key="12">
    <source>
        <dbReference type="SAM" id="MobiDB-lite"/>
    </source>
</evidence>
<evidence type="ECO:0000256" key="13">
    <source>
        <dbReference type="SAM" id="Phobius"/>
    </source>
</evidence>
<evidence type="ECO:0000313" key="15">
    <source>
        <dbReference type="EMBL" id="CAD7240836.1"/>
    </source>
</evidence>
<evidence type="ECO:0000256" key="5">
    <source>
        <dbReference type="ARBA" id="ARBA00022692"/>
    </source>
</evidence>
<feature type="transmembrane region" description="Helical" evidence="13">
    <location>
        <begin position="133"/>
        <end position="157"/>
    </location>
</feature>
<dbReference type="InterPro" id="IPR004364">
    <property type="entry name" value="Aa-tRNA-synt_II"/>
</dbReference>
<evidence type="ECO:0000313" key="16">
    <source>
        <dbReference type="Proteomes" id="UP000677054"/>
    </source>
</evidence>
<keyword evidence="11" id="KW-0030">Aminoacyl-tRNA synthetase</keyword>
<dbReference type="EMBL" id="LR899583">
    <property type="protein sequence ID" value="CAD7240836.1"/>
    <property type="molecule type" value="Genomic_DNA"/>
</dbReference>
<evidence type="ECO:0000256" key="7">
    <source>
        <dbReference type="ARBA" id="ARBA00022840"/>
    </source>
</evidence>
<keyword evidence="5 13" id="KW-0812">Transmembrane</keyword>
<evidence type="ECO:0000259" key="14">
    <source>
        <dbReference type="PROSITE" id="PS50862"/>
    </source>
</evidence>
<feature type="transmembrane region" description="Helical" evidence="13">
    <location>
        <begin position="192"/>
        <end position="210"/>
    </location>
</feature>
<keyword evidence="6" id="KW-0547">Nucleotide-binding</keyword>
<comment type="subcellular location">
    <subcellularLocation>
        <location evidence="1">Membrane</location>
    </subcellularLocation>
</comment>
<dbReference type="GO" id="GO:0016020">
    <property type="term" value="C:membrane"/>
    <property type="evidence" value="ECO:0007669"/>
    <property type="project" value="UniProtKB-SubCell"/>
</dbReference>
<feature type="transmembrane region" description="Helical" evidence="13">
    <location>
        <begin position="371"/>
        <end position="395"/>
    </location>
</feature>
<evidence type="ECO:0000256" key="3">
    <source>
        <dbReference type="ARBA" id="ARBA00012816"/>
    </source>
</evidence>
<dbReference type="EMBL" id="CAJPEV010000066">
    <property type="protein sequence ID" value="CAG0879965.1"/>
    <property type="molecule type" value="Genomic_DNA"/>
</dbReference>
<dbReference type="InterPro" id="IPR002312">
    <property type="entry name" value="Asp/Asn-tRNA-synth_IIb"/>
</dbReference>
<feature type="region of interest" description="Disordered" evidence="12">
    <location>
        <begin position="1"/>
        <end position="79"/>
    </location>
</feature>
<feature type="domain" description="Aminoacyl-transfer RNA synthetases class-II family profile" evidence="14">
    <location>
        <begin position="552"/>
        <end position="865"/>
    </location>
</feature>
<dbReference type="OrthoDB" id="1684102at2759"/>
<keyword evidence="9 13" id="KW-1133">Transmembrane helix</keyword>
<dbReference type="GO" id="GO:0006421">
    <property type="term" value="P:asparaginyl-tRNA aminoacylation"/>
    <property type="evidence" value="ECO:0007669"/>
    <property type="project" value="InterPro"/>
</dbReference>
<feature type="transmembrane region" description="Helical" evidence="13">
    <location>
        <begin position="416"/>
        <end position="445"/>
    </location>
</feature>
<keyword evidence="16" id="KW-1185">Reference proteome</keyword>
<name>A0A7R8X4R1_9CRUS</name>
<dbReference type="NCBIfam" id="TIGR00457">
    <property type="entry name" value="asnS"/>
    <property type="match status" value="1"/>
</dbReference>
<dbReference type="Gene3D" id="3.30.930.10">
    <property type="entry name" value="Bira Bifunctional Protein, Domain 2"/>
    <property type="match status" value="1"/>
</dbReference>
<feature type="transmembrane region" description="Helical" evidence="13">
    <location>
        <begin position="326"/>
        <end position="351"/>
    </location>
</feature>
<evidence type="ECO:0000256" key="8">
    <source>
        <dbReference type="ARBA" id="ARBA00022917"/>
    </source>
</evidence>
<protein>
    <recommendedName>
        <fullName evidence="3">asparagine--tRNA ligase</fullName>
        <ecNumber evidence="3">6.1.1.22</ecNumber>
    </recommendedName>
</protein>
<proteinExistence type="inferred from homology"/>
<reference evidence="15" key="1">
    <citation type="submission" date="2020-11" db="EMBL/GenBank/DDBJ databases">
        <authorList>
            <person name="Tran Van P."/>
        </authorList>
    </citation>
    <scope>NUCLEOTIDE SEQUENCE</scope>
</reference>
<dbReference type="EC" id="6.1.1.22" evidence="3"/>
<keyword evidence="10 13" id="KW-0472">Membrane</keyword>
<dbReference type="Pfam" id="PF01490">
    <property type="entry name" value="Aa_trans"/>
    <property type="match status" value="1"/>
</dbReference>
<dbReference type="SUPFAM" id="SSF50249">
    <property type="entry name" value="Nucleic acid-binding proteins"/>
    <property type="match status" value="1"/>
</dbReference>
<evidence type="ECO:0000256" key="2">
    <source>
        <dbReference type="ARBA" id="ARBA00008226"/>
    </source>
</evidence>
<dbReference type="Pfam" id="PF01336">
    <property type="entry name" value="tRNA_anti-codon"/>
    <property type="match status" value="1"/>
</dbReference>
<dbReference type="PRINTS" id="PR01042">
    <property type="entry name" value="TRNASYNTHASP"/>
</dbReference>